<dbReference type="GO" id="GO:0006915">
    <property type="term" value="P:apoptotic process"/>
    <property type="evidence" value="ECO:0007669"/>
    <property type="project" value="UniProtKB-KW"/>
</dbReference>
<organism evidence="20 21">
    <name type="scientific">Fukomys damarensis</name>
    <name type="common">Damaraland mole rat</name>
    <name type="synonym">Cryptomys damarensis</name>
    <dbReference type="NCBI Taxonomy" id="885580"/>
    <lineage>
        <taxon>Eukaryota</taxon>
        <taxon>Metazoa</taxon>
        <taxon>Chordata</taxon>
        <taxon>Craniata</taxon>
        <taxon>Vertebrata</taxon>
        <taxon>Euteleostomi</taxon>
        <taxon>Mammalia</taxon>
        <taxon>Eutheria</taxon>
        <taxon>Euarchontoglires</taxon>
        <taxon>Glires</taxon>
        <taxon>Rodentia</taxon>
        <taxon>Hystricomorpha</taxon>
        <taxon>Bathyergidae</taxon>
        <taxon>Fukomys</taxon>
    </lineage>
</organism>
<dbReference type="CDD" id="cd13421">
    <property type="entry name" value="TNFRSF_EDAR"/>
    <property type="match status" value="1"/>
</dbReference>
<dbReference type="Pfam" id="PF24979">
    <property type="entry name" value="Death_EDAR"/>
    <property type="match status" value="1"/>
</dbReference>
<evidence type="ECO:0000256" key="15">
    <source>
        <dbReference type="ARBA" id="ARBA00079423"/>
    </source>
</evidence>
<dbReference type="GO" id="GO:0019221">
    <property type="term" value="P:cytokine-mediated signaling pathway"/>
    <property type="evidence" value="ECO:0007669"/>
    <property type="project" value="UniProtKB-ARBA"/>
</dbReference>
<evidence type="ECO:0000256" key="8">
    <source>
        <dbReference type="ARBA" id="ARBA00022989"/>
    </source>
</evidence>
<keyword evidence="11 20" id="KW-0675">Receptor</keyword>
<dbReference type="GO" id="GO:0043123">
    <property type="term" value="P:positive regulation of canonical NF-kappaB signal transduction"/>
    <property type="evidence" value="ECO:0007669"/>
    <property type="project" value="InterPro"/>
</dbReference>
<evidence type="ECO:0000256" key="6">
    <source>
        <dbReference type="ARBA" id="ARBA00022737"/>
    </source>
</evidence>
<dbReference type="STRING" id="885580.ENSFDAP00000009240"/>
<feature type="domain" description="Tumor necrosis factor receptor superfamily member EDAR death" evidence="19">
    <location>
        <begin position="371"/>
        <end position="444"/>
    </location>
</feature>
<dbReference type="GO" id="GO:0030154">
    <property type="term" value="P:cell differentiation"/>
    <property type="evidence" value="ECO:0007669"/>
    <property type="project" value="UniProtKB-KW"/>
</dbReference>
<reference evidence="20 21" key="1">
    <citation type="submission" date="2013-11" db="EMBL/GenBank/DDBJ databases">
        <title>The Damaraland mole rat (Fukomys damarensis) genome and evolution of African mole rats.</title>
        <authorList>
            <person name="Gladyshev V.N."/>
            <person name="Fang X."/>
        </authorList>
    </citation>
    <scope>NUCLEOTIDE SEQUENCE [LARGE SCALE GENOMIC DNA]</scope>
    <source>
        <tissue evidence="20">Liver</tissue>
    </source>
</reference>
<keyword evidence="10" id="KW-1015">Disulfide bond</keyword>
<dbReference type="eggNOG" id="ENOG502QRV5">
    <property type="taxonomic scope" value="Eukaryota"/>
</dbReference>
<evidence type="ECO:0000313" key="21">
    <source>
        <dbReference type="Proteomes" id="UP000028990"/>
    </source>
</evidence>
<evidence type="ECO:0000313" key="20">
    <source>
        <dbReference type="EMBL" id="KFO36832.1"/>
    </source>
</evidence>
<evidence type="ECO:0000256" key="10">
    <source>
        <dbReference type="ARBA" id="ARBA00023157"/>
    </source>
</evidence>
<dbReference type="PANTHER" id="PTHR12120">
    <property type="entry name" value="TNFR-CYS DOMAIN-CONTAINING PROTEIN"/>
    <property type="match status" value="1"/>
</dbReference>
<evidence type="ECO:0000256" key="17">
    <source>
        <dbReference type="ARBA" id="ARBA00081634"/>
    </source>
</evidence>
<keyword evidence="7" id="KW-0221">Differentiation</keyword>
<feature type="compositionally biased region" description="Polar residues" evidence="18">
    <location>
        <begin position="284"/>
        <end position="296"/>
    </location>
</feature>
<evidence type="ECO:0000256" key="3">
    <source>
        <dbReference type="ARBA" id="ARBA00022692"/>
    </source>
</evidence>
<protein>
    <recommendedName>
        <fullName evidence="14">Tumor necrosis factor receptor superfamily member EDAR</fullName>
    </recommendedName>
    <alternativeName>
        <fullName evidence="17">Anhidrotic ectodysplasin receptor 1</fullName>
    </alternativeName>
    <alternativeName>
        <fullName evidence="16">Ectodermal dysplasia receptor</fullName>
    </alternativeName>
    <alternativeName>
        <fullName evidence="15">Ectodysplasin-A receptor</fullName>
    </alternativeName>
</protein>
<keyword evidence="5" id="KW-0732">Signal</keyword>
<dbReference type="AlphaFoldDB" id="A0A091E0H7"/>
<comment type="subunit">
    <text evidence="13">Binds to EDARADD. Associates with TRAF1, TRAF2, TRAF3 and NIK.</text>
</comment>
<dbReference type="InterPro" id="IPR034052">
    <property type="entry name" value="EDAR_N"/>
</dbReference>
<evidence type="ECO:0000256" key="18">
    <source>
        <dbReference type="SAM" id="MobiDB-lite"/>
    </source>
</evidence>
<dbReference type="GO" id="GO:0005886">
    <property type="term" value="C:plasma membrane"/>
    <property type="evidence" value="ECO:0007669"/>
    <property type="project" value="TreeGrafter"/>
</dbReference>
<evidence type="ECO:0000256" key="14">
    <source>
        <dbReference type="ARBA" id="ARBA00073837"/>
    </source>
</evidence>
<dbReference type="GO" id="GO:0046330">
    <property type="term" value="P:positive regulation of JNK cascade"/>
    <property type="evidence" value="ECO:0007669"/>
    <property type="project" value="InterPro"/>
</dbReference>
<keyword evidence="9" id="KW-0472">Membrane</keyword>
<dbReference type="InterPro" id="IPR056762">
    <property type="entry name" value="Death_EDAR"/>
</dbReference>
<evidence type="ECO:0000256" key="9">
    <source>
        <dbReference type="ARBA" id="ARBA00023136"/>
    </source>
</evidence>
<dbReference type="SUPFAM" id="SSF47986">
    <property type="entry name" value="DEATH domain"/>
    <property type="match status" value="1"/>
</dbReference>
<dbReference type="PANTHER" id="PTHR12120:SF9">
    <property type="entry name" value="TUMOR NECROSIS FACTOR RECEPTOR SUPERFAMILY MEMBER EDAR"/>
    <property type="match status" value="1"/>
</dbReference>
<keyword evidence="2" id="KW-0217">Developmental protein</keyword>
<dbReference type="EMBL" id="KN121219">
    <property type="protein sequence ID" value="KFO36832.1"/>
    <property type="molecule type" value="Genomic_DNA"/>
</dbReference>
<sequence>MQRKQILLNPSCTTWPEMTVTEATSLDRVAEVGHPVDFLNGRPEPVDRWGHQVPSQESMAHSRWTPWLPVLVVSLLHLAGAEYSSCGEDEFYNQTTGLCQLCPPCGPGEEPYMSCGYGTKDEDYGCVPCPAEKFSKGGYQICRRHKDCEGFFRATVLTPGDMENDAECGPCLPGYYMLENRPRNIYGMVCYSCLLAPPNTKECAGVSSGVSANSPRTSGGSTLPPSQHTHKACCSSPPGKSVDASSSQDMEKKEAPDGVVIFPEKDEFEKLTATPAKTTKSENDASSENEQLLSRSVDSDEEPAPDKQGSPELCLLSLVHLAREKPAPSSKSAGIQSRRKKILDVYANVCGVVEGLSPTELPFDCLEKTSRMLSSTYNSEKAVVKTWRHLAESFGLKRDEIGGMTDGMQLFDRISTAGYSIPELLTKLVQIERLDAVESLCADIVEWAGVVPPASPPPAAAS</sequence>
<dbReference type="InterPro" id="IPR011029">
    <property type="entry name" value="DEATH-like_dom_sf"/>
</dbReference>
<gene>
    <name evidence="20" type="ORF">H920_01769</name>
</gene>
<keyword evidence="8" id="KW-1133">Transmembrane helix</keyword>
<evidence type="ECO:0000256" key="12">
    <source>
        <dbReference type="ARBA" id="ARBA00023180"/>
    </source>
</evidence>
<evidence type="ECO:0000256" key="5">
    <source>
        <dbReference type="ARBA" id="ARBA00022729"/>
    </source>
</evidence>
<evidence type="ECO:0000256" key="4">
    <source>
        <dbReference type="ARBA" id="ARBA00022703"/>
    </source>
</evidence>
<keyword evidence="12" id="KW-0325">Glycoprotein</keyword>
<keyword evidence="3" id="KW-0812">Transmembrane</keyword>
<evidence type="ECO:0000256" key="13">
    <source>
        <dbReference type="ARBA" id="ARBA00064998"/>
    </source>
</evidence>
<dbReference type="GO" id="GO:0008544">
    <property type="term" value="P:epidermis development"/>
    <property type="evidence" value="ECO:0007669"/>
    <property type="project" value="UniProtKB-ARBA"/>
</dbReference>
<comment type="subcellular location">
    <subcellularLocation>
        <location evidence="1">Membrane</location>
        <topology evidence="1">Single-pass type I membrane protein</topology>
    </subcellularLocation>
</comment>
<accession>A0A091E0H7</accession>
<evidence type="ECO:0000256" key="11">
    <source>
        <dbReference type="ARBA" id="ARBA00023170"/>
    </source>
</evidence>
<evidence type="ECO:0000256" key="2">
    <source>
        <dbReference type="ARBA" id="ARBA00022473"/>
    </source>
</evidence>
<keyword evidence="6" id="KW-0677">Repeat</keyword>
<dbReference type="GO" id="GO:0038023">
    <property type="term" value="F:signaling receptor activity"/>
    <property type="evidence" value="ECO:0007669"/>
    <property type="project" value="InterPro"/>
</dbReference>
<feature type="region of interest" description="Disordered" evidence="18">
    <location>
        <begin position="205"/>
        <end position="311"/>
    </location>
</feature>
<evidence type="ECO:0000256" key="7">
    <source>
        <dbReference type="ARBA" id="ARBA00022782"/>
    </source>
</evidence>
<evidence type="ECO:0000259" key="19">
    <source>
        <dbReference type="Pfam" id="PF24979"/>
    </source>
</evidence>
<dbReference type="Gene3D" id="2.10.50.10">
    <property type="entry name" value="Tumor Necrosis Factor Receptor, subunit A, domain 2"/>
    <property type="match status" value="1"/>
</dbReference>
<dbReference type="Proteomes" id="UP000028990">
    <property type="component" value="Unassembled WGS sequence"/>
</dbReference>
<proteinExistence type="predicted"/>
<evidence type="ECO:0000256" key="16">
    <source>
        <dbReference type="ARBA" id="ARBA00079484"/>
    </source>
</evidence>
<dbReference type="FunFam" id="1.10.533.10:FF:000006">
    <property type="entry name" value="Tumor necrosis factor receptor superfamily member EDAR"/>
    <property type="match status" value="1"/>
</dbReference>
<dbReference type="Gene3D" id="1.10.533.10">
    <property type="entry name" value="Death Domain, Fas"/>
    <property type="match status" value="1"/>
</dbReference>
<evidence type="ECO:0000256" key="1">
    <source>
        <dbReference type="ARBA" id="ARBA00004479"/>
    </source>
</evidence>
<keyword evidence="21" id="KW-1185">Reference proteome</keyword>
<name>A0A091E0H7_FUKDA</name>
<feature type="compositionally biased region" description="Polar residues" evidence="18">
    <location>
        <begin position="208"/>
        <end position="227"/>
    </location>
</feature>
<keyword evidence="4" id="KW-0053">Apoptosis</keyword>
<dbReference type="InterPro" id="IPR047526">
    <property type="entry name" value="TNR19/27/EDAR"/>
</dbReference>